<reference evidence="1" key="1">
    <citation type="journal article" date="2021" name="Proc. Natl. Acad. Sci. U.S.A.">
        <title>A Catalog of Tens of Thousands of Viruses from Human Metagenomes Reveals Hidden Associations with Chronic Diseases.</title>
        <authorList>
            <person name="Tisza M.J."/>
            <person name="Buck C.B."/>
        </authorList>
    </citation>
    <scope>NUCLEOTIDE SEQUENCE</scope>
    <source>
        <strain evidence="1">CtPJC19</strain>
    </source>
</reference>
<evidence type="ECO:0000313" key="1">
    <source>
        <dbReference type="EMBL" id="DAD77386.1"/>
    </source>
</evidence>
<sequence>MGLNKDTIKYLGKQAQKKASELAHEAQQRLTDGYVSFIDLYYSDYTPQQYVRTHNLYRSYNKFYKNSHGTIFYGGVEVTPERMFDNYDQITPSDLMSDFIYNPKGTYHGWYNIPASFSVYREMHKYHERLKDEYRKRCTI</sequence>
<name>A0A8S5M584_9CAUD</name>
<accession>A0A8S5M584</accession>
<organism evidence="1">
    <name type="scientific">Siphoviridae sp. ctPJC19</name>
    <dbReference type="NCBI Taxonomy" id="2826321"/>
    <lineage>
        <taxon>Viruses</taxon>
        <taxon>Duplodnaviria</taxon>
        <taxon>Heunggongvirae</taxon>
        <taxon>Uroviricota</taxon>
        <taxon>Caudoviricetes</taxon>
    </lineage>
</organism>
<proteinExistence type="predicted"/>
<dbReference type="EMBL" id="BK014824">
    <property type="protein sequence ID" value="DAD77386.1"/>
    <property type="molecule type" value="Genomic_DNA"/>
</dbReference>
<protein>
    <submittedName>
        <fullName evidence="1">Uncharacterized protein</fullName>
    </submittedName>
</protein>